<organism evidence="4 5">
    <name type="scientific">Arachis hypogaea</name>
    <name type="common">Peanut</name>
    <dbReference type="NCBI Taxonomy" id="3818"/>
    <lineage>
        <taxon>Eukaryota</taxon>
        <taxon>Viridiplantae</taxon>
        <taxon>Streptophyta</taxon>
        <taxon>Embryophyta</taxon>
        <taxon>Tracheophyta</taxon>
        <taxon>Spermatophyta</taxon>
        <taxon>Magnoliopsida</taxon>
        <taxon>eudicotyledons</taxon>
        <taxon>Gunneridae</taxon>
        <taxon>Pentapetalae</taxon>
        <taxon>rosids</taxon>
        <taxon>fabids</taxon>
        <taxon>Fabales</taxon>
        <taxon>Fabaceae</taxon>
        <taxon>Papilionoideae</taxon>
        <taxon>50 kb inversion clade</taxon>
        <taxon>dalbergioids sensu lato</taxon>
        <taxon>Dalbergieae</taxon>
        <taxon>Pterocarpus clade</taxon>
        <taxon>Arachis</taxon>
    </lineage>
</organism>
<comment type="caution">
    <text evidence="4">The sequence shown here is derived from an EMBL/GenBank/DDBJ whole genome shotgun (WGS) entry which is preliminary data.</text>
</comment>
<dbReference type="InterPro" id="IPR001611">
    <property type="entry name" value="Leu-rich_rpt"/>
</dbReference>
<dbReference type="EMBL" id="SDMP01000006">
    <property type="protein sequence ID" value="RYR54263.1"/>
    <property type="molecule type" value="Genomic_DNA"/>
</dbReference>
<dbReference type="PANTHER" id="PTHR48053">
    <property type="entry name" value="LEUCINE RICH REPEAT FAMILY PROTEIN, EXPRESSED"/>
    <property type="match status" value="1"/>
</dbReference>
<evidence type="ECO:0000256" key="1">
    <source>
        <dbReference type="ARBA" id="ARBA00004479"/>
    </source>
</evidence>
<dbReference type="InterPro" id="IPR051716">
    <property type="entry name" value="Plant_RL_S/T_kinase"/>
</dbReference>
<dbReference type="InterPro" id="IPR032675">
    <property type="entry name" value="LRR_dom_sf"/>
</dbReference>
<dbReference type="PANTHER" id="PTHR48053:SF126">
    <property type="entry name" value="MDIS1-INTERACTING RECEPTOR LIKE KINASE 2-LIKE ISOFORM X1"/>
    <property type="match status" value="1"/>
</dbReference>
<dbReference type="AlphaFoldDB" id="A0A445CTQ3"/>
<gene>
    <name evidence="4" type="ORF">Ahy_A06g029524</name>
</gene>
<keyword evidence="2" id="KW-0732">Signal</keyword>
<dbReference type="Gene3D" id="3.80.10.10">
    <property type="entry name" value="Ribonuclease Inhibitor"/>
    <property type="match status" value="2"/>
</dbReference>
<dbReference type="Pfam" id="PF00560">
    <property type="entry name" value="LRR_1"/>
    <property type="match status" value="2"/>
</dbReference>
<evidence type="ECO:0000256" key="2">
    <source>
        <dbReference type="ARBA" id="ARBA00022729"/>
    </source>
</evidence>
<sequence>MVSFLQKSLTSFHLSNNQLGGNIPLEIEILDSICDVNLSSNKLEGLIPSPMLNCISFGEVDLSNNLLSGNILSKIDYVKKLNRRLNLLSGSVPFLSIKDGPYIRETKSIFFIYNNLIGNLPIELASIPHINFSFNFFECPQGCKYFYAKSMICNTPISKHQKIKAPRYNFSFHKLFFPPYQFCGYILFYSAHEEVEDIIEATQDFNIRCYIETLTYDNINFTNGSHKIHLLTKAFETRLRCCHKFVIETLSNSMDCVSTIGVKLEQEGGYHYRNSIPFEIGALVSLQELYIEFNQINGSILSEFQNLINLLILHLSHNMISEIGILDSLCDANLSNNKLEGLIPSPVLNCISFGEVDLSNNLLSENIPSKIGHVKKLDRSHNLLNGSVPFLCIKDDPYILGKKSFFYQVWILATIISLEIFL</sequence>
<dbReference type="PROSITE" id="PS51450">
    <property type="entry name" value="LRR"/>
    <property type="match status" value="1"/>
</dbReference>
<keyword evidence="5" id="KW-1185">Reference proteome</keyword>
<dbReference type="SUPFAM" id="SSF52058">
    <property type="entry name" value="L domain-like"/>
    <property type="match status" value="2"/>
</dbReference>
<keyword evidence="3" id="KW-0675">Receptor</keyword>
<dbReference type="Proteomes" id="UP000289738">
    <property type="component" value="Chromosome A06"/>
</dbReference>
<evidence type="ECO:0000256" key="3">
    <source>
        <dbReference type="ARBA" id="ARBA00023170"/>
    </source>
</evidence>
<reference evidence="4 5" key="1">
    <citation type="submission" date="2019-01" db="EMBL/GenBank/DDBJ databases">
        <title>Sequencing of cultivated peanut Arachis hypogaea provides insights into genome evolution and oil improvement.</title>
        <authorList>
            <person name="Chen X."/>
        </authorList>
    </citation>
    <scope>NUCLEOTIDE SEQUENCE [LARGE SCALE GENOMIC DNA]</scope>
    <source>
        <strain evidence="5">cv. Fuhuasheng</strain>
        <tissue evidence="4">Leaves</tissue>
    </source>
</reference>
<proteinExistence type="predicted"/>
<name>A0A445CTQ3_ARAHY</name>
<evidence type="ECO:0000313" key="5">
    <source>
        <dbReference type="Proteomes" id="UP000289738"/>
    </source>
</evidence>
<comment type="subcellular location">
    <subcellularLocation>
        <location evidence="1">Membrane</location>
        <topology evidence="1">Single-pass type I membrane protein</topology>
    </subcellularLocation>
</comment>
<evidence type="ECO:0000313" key="4">
    <source>
        <dbReference type="EMBL" id="RYR54263.1"/>
    </source>
</evidence>
<dbReference type="STRING" id="3818.A0A445CTQ3"/>
<accession>A0A445CTQ3</accession>
<protein>
    <submittedName>
        <fullName evidence="4">Uncharacterized protein</fullName>
    </submittedName>
</protein>
<dbReference type="GO" id="GO:0016020">
    <property type="term" value="C:membrane"/>
    <property type="evidence" value="ECO:0007669"/>
    <property type="project" value="UniProtKB-SubCell"/>
</dbReference>